<evidence type="ECO:0000256" key="1">
    <source>
        <dbReference type="SAM" id="MobiDB-lite"/>
    </source>
</evidence>
<dbReference type="GO" id="GO:0047769">
    <property type="term" value="F:arogenate dehydratase activity"/>
    <property type="evidence" value="ECO:0007669"/>
    <property type="project" value="TreeGrafter"/>
</dbReference>
<protein>
    <submittedName>
        <fullName evidence="2">Uncharacterized protein</fullName>
    </submittedName>
</protein>
<dbReference type="GO" id="GO:0009507">
    <property type="term" value="C:chloroplast"/>
    <property type="evidence" value="ECO:0007669"/>
    <property type="project" value="TreeGrafter"/>
</dbReference>
<feature type="compositionally biased region" description="Low complexity" evidence="1">
    <location>
        <begin position="16"/>
        <end position="31"/>
    </location>
</feature>
<evidence type="ECO:0000313" key="2">
    <source>
        <dbReference type="EnsemblPlants" id="ORUFI01G20400.1"/>
    </source>
</evidence>
<proteinExistence type="predicted"/>
<dbReference type="PANTHER" id="PTHR21022:SF19">
    <property type="entry name" value="PREPHENATE DEHYDRATASE-RELATED"/>
    <property type="match status" value="1"/>
</dbReference>
<evidence type="ECO:0000313" key="3">
    <source>
        <dbReference type="Proteomes" id="UP000008022"/>
    </source>
</evidence>
<accession>A0A0E0MXF7</accession>
<dbReference type="GO" id="GO:0009094">
    <property type="term" value="P:L-phenylalanine biosynthetic process"/>
    <property type="evidence" value="ECO:0007669"/>
    <property type="project" value="InterPro"/>
</dbReference>
<keyword evidence="3" id="KW-1185">Reference proteome</keyword>
<dbReference type="InterPro" id="IPR045865">
    <property type="entry name" value="ACT-like_dom_sf"/>
</dbReference>
<dbReference type="AlphaFoldDB" id="A0A0E0MXF7"/>
<reference evidence="3" key="1">
    <citation type="submission" date="2013-06" db="EMBL/GenBank/DDBJ databases">
        <authorList>
            <person name="Zhao Q."/>
        </authorList>
    </citation>
    <scope>NUCLEOTIDE SEQUENCE</scope>
    <source>
        <strain evidence="3">cv. W1943</strain>
    </source>
</reference>
<name>A0A0E0MXF7_ORYRU</name>
<reference evidence="2" key="2">
    <citation type="submission" date="2015-06" db="UniProtKB">
        <authorList>
            <consortium name="EnsemblPlants"/>
        </authorList>
    </citation>
    <scope>IDENTIFICATION</scope>
</reference>
<dbReference type="PANTHER" id="PTHR21022">
    <property type="entry name" value="PREPHENATE DEHYDRATASE P PROTEIN"/>
    <property type="match status" value="1"/>
</dbReference>
<sequence length="452" mass="50485">MVSFLSDCCWQCTGSRCSPTTSRTTPGTSRGSSRERTRPFKTSIVFAHDREGTSVLFKVLSAFAFRDISLTKIESRPHRHRHPIQFVDGANVGTAKHFEYMFYIDFQASMAEVRAVGDTGVHLLPPRARQLPHGHDAMDDDRSTRLMLKFSEIRDRVVVFRQLCPSSSFAITSWKLRTVPTTMAIQGQIPFVQRLAFVFRSVSKSLERLGAAPPTKSFWTRNYLLKLQNSLDIAWQSLSLMERTFHRLESKQVDKVASLAAVAAAATDAANRDRLESKQVDEVSANKACVHSAVIIFLAVSNERAAYGALSAYRSSLEICRANMTVFNDMHISVNDKLLDVAGAGEKLQANIRIASGMTRILAIFLGPWIQRINGAEGIPPTMRIAFSFCSEHMWSIKTCADTPFLLLGCGAFSLRRRLKLSMAAMRCLQLQSSEASETLYDWDAWDALPSI</sequence>
<dbReference type="InterPro" id="IPR018528">
    <property type="entry name" value="Preph_deHydtase_CS"/>
</dbReference>
<organism evidence="2 3">
    <name type="scientific">Oryza rufipogon</name>
    <name type="common">Brownbeard rice</name>
    <name type="synonym">Asian wild rice</name>
    <dbReference type="NCBI Taxonomy" id="4529"/>
    <lineage>
        <taxon>Eukaryota</taxon>
        <taxon>Viridiplantae</taxon>
        <taxon>Streptophyta</taxon>
        <taxon>Embryophyta</taxon>
        <taxon>Tracheophyta</taxon>
        <taxon>Spermatophyta</taxon>
        <taxon>Magnoliopsida</taxon>
        <taxon>Liliopsida</taxon>
        <taxon>Poales</taxon>
        <taxon>Poaceae</taxon>
        <taxon>BOP clade</taxon>
        <taxon>Oryzoideae</taxon>
        <taxon>Oryzeae</taxon>
        <taxon>Oryzinae</taxon>
        <taxon>Oryza</taxon>
    </lineage>
</organism>
<dbReference type="EnsemblPlants" id="ORUFI01G20400.1">
    <property type="protein sequence ID" value="ORUFI01G20400.1"/>
    <property type="gene ID" value="ORUFI01G20400"/>
</dbReference>
<dbReference type="HOGENOM" id="CLU_639958_0_0_1"/>
<feature type="region of interest" description="Disordered" evidence="1">
    <location>
        <begin position="16"/>
        <end position="36"/>
    </location>
</feature>
<dbReference type="eggNOG" id="KOG2797">
    <property type="taxonomic scope" value="Eukaryota"/>
</dbReference>
<dbReference type="PROSITE" id="PS00858">
    <property type="entry name" value="PREPHENATE_DEHYDR_2"/>
    <property type="match status" value="1"/>
</dbReference>
<dbReference type="STRING" id="4529.A0A0E0MXF7"/>
<dbReference type="Gene3D" id="3.30.70.260">
    <property type="match status" value="1"/>
</dbReference>
<dbReference type="CDD" id="cd04905">
    <property type="entry name" value="ACT_CM-PDT"/>
    <property type="match status" value="1"/>
</dbReference>
<dbReference type="Gramene" id="ORUFI01G20400.1">
    <property type="protein sequence ID" value="ORUFI01G20400.1"/>
    <property type="gene ID" value="ORUFI01G20400"/>
</dbReference>
<dbReference type="GO" id="GO:0004664">
    <property type="term" value="F:prephenate dehydratase activity"/>
    <property type="evidence" value="ECO:0007669"/>
    <property type="project" value="InterPro"/>
</dbReference>
<dbReference type="SUPFAM" id="SSF55021">
    <property type="entry name" value="ACT-like"/>
    <property type="match status" value="1"/>
</dbReference>
<dbReference type="Proteomes" id="UP000008022">
    <property type="component" value="Unassembled WGS sequence"/>
</dbReference>